<dbReference type="AlphaFoldDB" id="A0A4Y3KG98"/>
<reference evidence="1 2" key="1">
    <citation type="submission" date="2019-06" db="EMBL/GenBank/DDBJ databases">
        <title>Whole genome shotgun sequence of Cellulomonas gelida NBRC 3748.</title>
        <authorList>
            <person name="Hosoyama A."/>
            <person name="Uohara A."/>
            <person name="Ohji S."/>
            <person name="Ichikawa N."/>
        </authorList>
    </citation>
    <scope>NUCLEOTIDE SEQUENCE [LARGE SCALE GENOMIC DNA]</scope>
    <source>
        <strain evidence="1 2">NBRC 3748</strain>
    </source>
</reference>
<gene>
    <name evidence="1" type="ORF">CGE01nite_02780</name>
</gene>
<proteinExistence type="predicted"/>
<dbReference type="EMBL" id="BJLQ01000002">
    <property type="protein sequence ID" value="GEA83027.1"/>
    <property type="molecule type" value="Genomic_DNA"/>
</dbReference>
<comment type="caution">
    <text evidence="1">The sequence shown here is derived from an EMBL/GenBank/DDBJ whole genome shotgun (WGS) entry which is preliminary data.</text>
</comment>
<dbReference type="Proteomes" id="UP000320461">
    <property type="component" value="Unassembled WGS sequence"/>
</dbReference>
<accession>A0A4Y3KG98</accession>
<name>A0A4Y3KG98_9CELL</name>
<protein>
    <submittedName>
        <fullName evidence="1">Uncharacterized protein</fullName>
    </submittedName>
</protein>
<organism evidence="1 2">
    <name type="scientific">Cellulomonas gelida</name>
    <dbReference type="NCBI Taxonomy" id="1712"/>
    <lineage>
        <taxon>Bacteria</taxon>
        <taxon>Bacillati</taxon>
        <taxon>Actinomycetota</taxon>
        <taxon>Actinomycetes</taxon>
        <taxon>Micrococcales</taxon>
        <taxon>Cellulomonadaceae</taxon>
        <taxon>Cellulomonas</taxon>
    </lineage>
</organism>
<evidence type="ECO:0000313" key="1">
    <source>
        <dbReference type="EMBL" id="GEA83027.1"/>
    </source>
</evidence>
<sequence>MPVLRQQQHPVVVVERDHRDRARVRHVLTHHLRLTQVDAVAREVPDTAVVDDLVLEDLVPRRDVPDGLVGPDAARQLSSCRASAAATRPANSGWARFGRDLNSGCACVET</sequence>
<keyword evidence="2" id="KW-1185">Reference proteome</keyword>
<evidence type="ECO:0000313" key="2">
    <source>
        <dbReference type="Proteomes" id="UP000320461"/>
    </source>
</evidence>